<organism evidence="2 3">
    <name type="scientific">Asparagus officinalis</name>
    <name type="common">Garden asparagus</name>
    <dbReference type="NCBI Taxonomy" id="4686"/>
    <lineage>
        <taxon>Eukaryota</taxon>
        <taxon>Viridiplantae</taxon>
        <taxon>Streptophyta</taxon>
        <taxon>Embryophyta</taxon>
        <taxon>Tracheophyta</taxon>
        <taxon>Spermatophyta</taxon>
        <taxon>Magnoliopsida</taxon>
        <taxon>Liliopsida</taxon>
        <taxon>Asparagales</taxon>
        <taxon>Asparagaceae</taxon>
        <taxon>Asparagoideae</taxon>
        <taxon>Asparagus</taxon>
    </lineage>
</organism>
<dbReference type="Proteomes" id="UP000243459">
    <property type="component" value="Chromosome 7"/>
</dbReference>
<dbReference type="EMBL" id="CM007387">
    <property type="protein sequence ID" value="ONK63596.1"/>
    <property type="molecule type" value="Genomic_DNA"/>
</dbReference>
<feature type="region of interest" description="Disordered" evidence="1">
    <location>
        <begin position="103"/>
        <end position="135"/>
    </location>
</feature>
<evidence type="ECO:0000256" key="1">
    <source>
        <dbReference type="SAM" id="MobiDB-lite"/>
    </source>
</evidence>
<name>A0A5P1ECJ5_ASPOF</name>
<sequence length="135" mass="15174">MDDRRFEEDDGGHCFACGCADQNGAEEIGRWARQPRSLEEEGDRGDPTVAILKHIIELLLQQHTLLVGDWPMTDGGLLKPRGLFRQSCGHIWRERRYGWRHDGDCGAGQEESSATGGGTTRIVELDRKRADEGWP</sequence>
<proteinExistence type="predicted"/>
<accession>A0A5P1ECJ5</accession>
<dbReference type="AlphaFoldDB" id="A0A5P1ECJ5"/>
<feature type="compositionally biased region" description="Basic and acidic residues" evidence="1">
    <location>
        <begin position="123"/>
        <end position="135"/>
    </location>
</feature>
<evidence type="ECO:0000313" key="2">
    <source>
        <dbReference type="EMBL" id="ONK63596.1"/>
    </source>
</evidence>
<evidence type="ECO:0000313" key="3">
    <source>
        <dbReference type="Proteomes" id="UP000243459"/>
    </source>
</evidence>
<gene>
    <name evidence="2" type="ORF">A4U43_C07F16890</name>
</gene>
<dbReference type="Gramene" id="ONK63596">
    <property type="protein sequence ID" value="ONK63596"/>
    <property type="gene ID" value="A4U43_C07F16890"/>
</dbReference>
<reference evidence="3" key="1">
    <citation type="journal article" date="2017" name="Nat. Commun.">
        <title>The asparagus genome sheds light on the origin and evolution of a young Y chromosome.</title>
        <authorList>
            <person name="Harkess A."/>
            <person name="Zhou J."/>
            <person name="Xu C."/>
            <person name="Bowers J.E."/>
            <person name="Van der Hulst R."/>
            <person name="Ayyampalayam S."/>
            <person name="Mercati F."/>
            <person name="Riccardi P."/>
            <person name="McKain M.R."/>
            <person name="Kakrana A."/>
            <person name="Tang H."/>
            <person name="Ray J."/>
            <person name="Groenendijk J."/>
            <person name="Arikit S."/>
            <person name="Mathioni S.M."/>
            <person name="Nakano M."/>
            <person name="Shan H."/>
            <person name="Telgmann-Rauber A."/>
            <person name="Kanno A."/>
            <person name="Yue Z."/>
            <person name="Chen H."/>
            <person name="Li W."/>
            <person name="Chen Y."/>
            <person name="Xu X."/>
            <person name="Zhang Y."/>
            <person name="Luo S."/>
            <person name="Chen H."/>
            <person name="Gao J."/>
            <person name="Mao Z."/>
            <person name="Pires J.C."/>
            <person name="Luo M."/>
            <person name="Kudrna D."/>
            <person name="Wing R.A."/>
            <person name="Meyers B.C."/>
            <person name="Yi K."/>
            <person name="Kong H."/>
            <person name="Lavrijsen P."/>
            <person name="Sunseri F."/>
            <person name="Falavigna A."/>
            <person name="Ye Y."/>
            <person name="Leebens-Mack J.H."/>
            <person name="Chen G."/>
        </authorList>
    </citation>
    <scope>NUCLEOTIDE SEQUENCE [LARGE SCALE GENOMIC DNA]</scope>
    <source>
        <strain evidence="3">cv. DH0086</strain>
    </source>
</reference>
<protein>
    <submittedName>
        <fullName evidence="2">Uncharacterized protein</fullName>
    </submittedName>
</protein>
<keyword evidence="3" id="KW-1185">Reference proteome</keyword>